<feature type="compositionally biased region" description="Low complexity" evidence="1">
    <location>
        <begin position="158"/>
        <end position="168"/>
    </location>
</feature>
<comment type="caution">
    <text evidence="2">The sequence shown here is derived from an EMBL/GenBank/DDBJ whole genome shotgun (WGS) entry which is preliminary data.</text>
</comment>
<organism evidence="2">
    <name type="scientific">bioreactor metagenome</name>
    <dbReference type="NCBI Taxonomy" id="1076179"/>
    <lineage>
        <taxon>unclassified sequences</taxon>
        <taxon>metagenomes</taxon>
        <taxon>ecological metagenomes</taxon>
    </lineage>
</organism>
<sequence>MKGTVRYFDRFTQQLIQYQTNGTDGDGAVCDVEGGEGSAAQVEVQEVHHVAVLHAVHDVADGAAEDAGQREAEQLLPRMRAQLPDDEDGGGQADAGERPALPAAGIGQEAEGGAGVVGTNHIEEARDVGGVAQLVVAEDEHLGELVGQEDHHGPGEPGPDAAAAGAAGARHDQTCARVSPVP</sequence>
<feature type="compositionally biased region" description="Basic and acidic residues" evidence="1">
    <location>
        <begin position="139"/>
        <end position="154"/>
    </location>
</feature>
<name>A0A644ZWV7_9ZZZZ</name>
<proteinExistence type="predicted"/>
<feature type="region of interest" description="Disordered" evidence="1">
    <location>
        <begin position="139"/>
        <end position="182"/>
    </location>
</feature>
<evidence type="ECO:0000256" key="1">
    <source>
        <dbReference type="SAM" id="MobiDB-lite"/>
    </source>
</evidence>
<reference evidence="2" key="1">
    <citation type="submission" date="2019-08" db="EMBL/GenBank/DDBJ databases">
        <authorList>
            <person name="Kucharzyk K."/>
            <person name="Murdoch R.W."/>
            <person name="Higgins S."/>
            <person name="Loffler F."/>
        </authorList>
    </citation>
    <scope>NUCLEOTIDE SEQUENCE</scope>
</reference>
<evidence type="ECO:0000313" key="2">
    <source>
        <dbReference type="EMBL" id="MPM44898.1"/>
    </source>
</evidence>
<dbReference type="AlphaFoldDB" id="A0A644ZWV7"/>
<dbReference type="EMBL" id="VSSQ01010661">
    <property type="protein sequence ID" value="MPM44898.1"/>
    <property type="molecule type" value="Genomic_DNA"/>
</dbReference>
<protein>
    <submittedName>
        <fullName evidence="2">Uncharacterized protein</fullName>
    </submittedName>
</protein>
<feature type="region of interest" description="Disordered" evidence="1">
    <location>
        <begin position="81"/>
        <end position="104"/>
    </location>
</feature>
<accession>A0A644ZWV7</accession>
<gene>
    <name evidence="2" type="ORF">SDC9_91580</name>
</gene>